<sequence>MLVYILKCDHRNPPIRKFDQKVNDQTFLKIKCEKMSMTSD</sequence>
<organism evidence="1 2">
    <name type="scientific">Bacillus subtilis</name>
    <dbReference type="NCBI Taxonomy" id="1423"/>
    <lineage>
        <taxon>Bacteria</taxon>
        <taxon>Bacillati</taxon>
        <taxon>Bacillota</taxon>
        <taxon>Bacilli</taxon>
        <taxon>Bacillales</taxon>
        <taxon>Bacillaceae</taxon>
        <taxon>Bacillus</taxon>
    </lineage>
</organism>
<evidence type="ECO:0000313" key="2">
    <source>
        <dbReference type="Proteomes" id="UP000032247"/>
    </source>
</evidence>
<protein>
    <submittedName>
        <fullName evidence="1">Uncharacterized protein</fullName>
    </submittedName>
</protein>
<dbReference type="EMBL" id="JXBC01000001">
    <property type="protein sequence ID" value="KIU13035.1"/>
    <property type="molecule type" value="Genomic_DNA"/>
</dbReference>
<comment type="caution">
    <text evidence="1">The sequence shown here is derived from an EMBL/GenBank/DDBJ whole genome shotgun (WGS) entry which is preliminary data.</text>
</comment>
<dbReference type="AlphaFoldDB" id="A0A0D1KWH3"/>
<accession>A0A0D1KWH3</accession>
<proteinExistence type="predicted"/>
<gene>
    <name evidence="1" type="ORF">SC09_Contig17orf00177</name>
</gene>
<reference evidence="1 2" key="1">
    <citation type="submission" date="2014-12" db="EMBL/GenBank/DDBJ databases">
        <title>Comparative genome analysis of Bacillus coagulans HM-08, Clostridium butyricum HM-68, Bacillus subtilis HM-66 and Bacillus licheniformis BL-09.</title>
        <authorList>
            <person name="Zhang H."/>
        </authorList>
    </citation>
    <scope>NUCLEOTIDE SEQUENCE [LARGE SCALE GENOMIC DNA]</scope>
    <source>
        <strain evidence="1 2">HM-66</strain>
    </source>
</reference>
<name>A0A0D1KWH3_BACIU</name>
<dbReference type="Proteomes" id="UP000032247">
    <property type="component" value="Unassembled WGS sequence"/>
</dbReference>
<evidence type="ECO:0000313" key="1">
    <source>
        <dbReference type="EMBL" id="KIU13035.1"/>
    </source>
</evidence>